<dbReference type="EMBL" id="LHUG01000002">
    <property type="protein sequence ID" value="PAB01916.1"/>
    <property type="molecule type" value="Genomic_DNA"/>
</dbReference>
<dbReference type="RefSeq" id="WP_071865494.1">
    <property type="nucleotide sequence ID" value="NZ_JBHLVQ010000008.1"/>
</dbReference>
<accession>A0A1L8R3B2</accession>
<evidence type="ECO:0008006" key="5">
    <source>
        <dbReference type="Google" id="ProtNLM"/>
    </source>
</evidence>
<dbReference type="InterPro" id="IPR009910">
    <property type="entry name" value="DUF1450"/>
</dbReference>
<dbReference type="OrthoDB" id="1684419at2"/>
<keyword evidence="4" id="KW-1185">Reference proteome</keyword>
<reference evidence="2 4" key="2">
    <citation type="submission" date="2015-08" db="EMBL/GenBank/DDBJ databases">
        <title>Enterococcus genome sequence.</title>
        <authorList>
            <person name="Acedo J.Z."/>
            <person name="Vederas J.C."/>
        </authorList>
    </citation>
    <scope>NUCLEOTIDE SEQUENCE [LARGE SCALE GENOMIC DNA]</scope>
    <source>
        <strain evidence="2 4">49</strain>
    </source>
</reference>
<proteinExistence type="predicted"/>
<dbReference type="AlphaFoldDB" id="A0A1L8R3B2"/>
<comment type="caution">
    <text evidence="1">The sequence shown here is derived from an EMBL/GenBank/DDBJ whole genome shotgun (WGS) entry which is preliminary data.</text>
</comment>
<organism evidence="1 3">
    <name type="scientific">Enterococcus canintestini</name>
    <dbReference type="NCBI Taxonomy" id="317010"/>
    <lineage>
        <taxon>Bacteria</taxon>
        <taxon>Bacillati</taxon>
        <taxon>Bacillota</taxon>
        <taxon>Bacilli</taxon>
        <taxon>Lactobacillales</taxon>
        <taxon>Enterococcaceae</taxon>
        <taxon>Enterococcus</taxon>
    </lineage>
</organism>
<evidence type="ECO:0000313" key="2">
    <source>
        <dbReference type="EMBL" id="PAB01916.1"/>
    </source>
</evidence>
<reference evidence="1 3" key="1">
    <citation type="submission" date="2014-12" db="EMBL/GenBank/DDBJ databases">
        <title>Draft genome sequences of 29 type strains of Enterococci.</title>
        <authorList>
            <person name="Zhong Z."/>
            <person name="Sun Z."/>
            <person name="Liu W."/>
            <person name="Zhang W."/>
            <person name="Zhang H."/>
        </authorList>
    </citation>
    <scope>NUCLEOTIDE SEQUENCE [LARGE SCALE GENOMIC DNA]</scope>
    <source>
        <strain evidence="1 3">DSM 21207</strain>
    </source>
</reference>
<dbReference type="Proteomes" id="UP000216797">
    <property type="component" value="Unassembled WGS sequence"/>
</dbReference>
<dbReference type="EMBL" id="JXKG01000021">
    <property type="protein sequence ID" value="OJG14259.1"/>
    <property type="molecule type" value="Genomic_DNA"/>
</dbReference>
<dbReference type="Proteomes" id="UP000182835">
    <property type="component" value="Unassembled WGS sequence"/>
</dbReference>
<gene>
    <name evidence="2" type="ORF">AKL21_03000</name>
    <name evidence="1" type="ORF">RU96_GL001264</name>
</gene>
<evidence type="ECO:0000313" key="3">
    <source>
        <dbReference type="Proteomes" id="UP000182835"/>
    </source>
</evidence>
<evidence type="ECO:0000313" key="1">
    <source>
        <dbReference type="EMBL" id="OJG14259.1"/>
    </source>
</evidence>
<evidence type="ECO:0000313" key="4">
    <source>
        <dbReference type="Proteomes" id="UP000216797"/>
    </source>
</evidence>
<sequence>MKPLIEFCEQNLSRQGNILLEDEELKEKADFLITSCLSMCELCGQKLFVMVEGEVIIADTTAELLEKVKSAIREWDEF</sequence>
<dbReference type="STRING" id="317010.RU96_GL001264"/>
<dbReference type="Pfam" id="PF07293">
    <property type="entry name" value="DUF1450"/>
    <property type="match status" value="1"/>
</dbReference>
<protein>
    <recommendedName>
        <fullName evidence="5">DUF1450 domain-containing protein</fullName>
    </recommendedName>
</protein>
<name>A0A1L8R3B2_9ENTE</name>